<evidence type="ECO:0000256" key="1">
    <source>
        <dbReference type="ARBA" id="ARBA00004141"/>
    </source>
</evidence>
<keyword evidence="4 6" id="KW-0472">Membrane</keyword>
<dbReference type="Proteomes" id="UP000320235">
    <property type="component" value="Unassembled WGS sequence"/>
</dbReference>
<dbReference type="RefSeq" id="WP_141892982.1">
    <property type="nucleotide sequence ID" value="NZ_BAABLH010000007.1"/>
</dbReference>
<name>A0A543FLI5_9MICO</name>
<feature type="transmembrane region" description="Helical" evidence="6">
    <location>
        <begin position="219"/>
        <end position="235"/>
    </location>
</feature>
<evidence type="ECO:0000313" key="9">
    <source>
        <dbReference type="Proteomes" id="UP000320235"/>
    </source>
</evidence>
<feature type="transmembrane region" description="Helical" evidence="6">
    <location>
        <begin position="269"/>
        <end position="287"/>
    </location>
</feature>
<dbReference type="Pfam" id="PF04932">
    <property type="entry name" value="Wzy_C"/>
    <property type="match status" value="1"/>
</dbReference>
<comment type="caution">
    <text evidence="8">The sequence shown here is derived from an EMBL/GenBank/DDBJ whole genome shotgun (WGS) entry which is preliminary data.</text>
</comment>
<feature type="transmembrane region" description="Helical" evidence="6">
    <location>
        <begin position="105"/>
        <end position="124"/>
    </location>
</feature>
<feature type="transmembrane region" description="Helical" evidence="6">
    <location>
        <begin position="50"/>
        <end position="70"/>
    </location>
</feature>
<dbReference type="AlphaFoldDB" id="A0A543FLI5"/>
<feature type="transmembrane region" description="Helical" evidence="6">
    <location>
        <begin position="24"/>
        <end position="44"/>
    </location>
</feature>
<feature type="transmembrane region" description="Helical" evidence="6">
    <location>
        <begin position="398"/>
        <end position="417"/>
    </location>
</feature>
<reference evidence="8 9" key="1">
    <citation type="submission" date="2019-06" db="EMBL/GenBank/DDBJ databases">
        <title>Sequencing the genomes of 1000 actinobacteria strains.</title>
        <authorList>
            <person name="Klenk H.-P."/>
        </authorList>
    </citation>
    <scope>NUCLEOTIDE SEQUENCE [LARGE SCALE GENOMIC DNA]</scope>
    <source>
        <strain evidence="8 9">DSM 105492</strain>
    </source>
</reference>
<feature type="transmembrane region" description="Helical" evidence="6">
    <location>
        <begin position="357"/>
        <end position="378"/>
    </location>
</feature>
<feature type="transmembrane region" description="Helical" evidence="6">
    <location>
        <begin position="195"/>
        <end position="212"/>
    </location>
</feature>
<evidence type="ECO:0000256" key="3">
    <source>
        <dbReference type="ARBA" id="ARBA00022989"/>
    </source>
</evidence>
<evidence type="ECO:0000256" key="2">
    <source>
        <dbReference type="ARBA" id="ARBA00022692"/>
    </source>
</evidence>
<keyword evidence="9" id="KW-1185">Reference proteome</keyword>
<evidence type="ECO:0000256" key="5">
    <source>
        <dbReference type="SAM" id="MobiDB-lite"/>
    </source>
</evidence>
<feature type="domain" description="O-antigen ligase-related" evidence="7">
    <location>
        <begin position="225"/>
        <end position="369"/>
    </location>
</feature>
<evidence type="ECO:0000259" key="7">
    <source>
        <dbReference type="Pfam" id="PF04932"/>
    </source>
</evidence>
<evidence type="ECO:0000256" key="4">
    <source>
        <dbReference type="ARBA" id="ARBA00023136"/>
    </source>
</evidence>
<keyword evidence="2 6" id="KW-0812">Transmembrane</keyword>
<feature type="transmembrane region" description="Helical" evidence="6">
    <location>
        <begin position="79"/>
        <end position="99"/>
    </location>
</feature>
<feature type="transmembrane region" description="Helical" evidence="6">
    <location>
        <begin position="241"/>
        <end position="257"/>
    </location>
</feature>
<sequence length="489" mass="53219">MAVYSKHPASAPPSPPIREKTGHLMLRAWCIFVLFMAFSGTAWINAFGELATAVITIGGGILTVILWIVLRPPVQYRRLPWFVVGYVAWATLSLLWSAWPQTTAITLLLLYITTTQALFIGSALTWRELVRAIASALKWVMALSILFELWVSVFIGQPILPGFVVDKADDPIEYWSRDNLFDGGRLQGIMGNANLLGPVALLAIIVFAIRLASGAPRRVLLWGWIVLSTFLFVRASSATAYVAAAAIAVVLITVLLMRRADRPGARTKYYVAYAVVGVGGAVALWALRDAIFTALGRSADLTGREGIWEQVLARTAERPWIGWGFATPWMTADPAFDVHITDHGQLVMQAHNMWIDVSMQLGIIGVVLLGLVYLAFVWRSWFFAVDRPRWDLRADRPYSPLTLLPTLVGAILLVQGLAESGPLLLWGWMLVAMFGAKIKQSPHVGVGPAEQSAAIERGEAVGSVDASGDAQIDAPAGPDAPSREAGRGA</sequence>
<keyword evidence="8" id="KW-0436">Ligase</keyword>
<dbReference type="PANTHER" id="PTHR37422">
    <property type="entry name" value="TEICHURONIC ACID BIOSYNTHESIS PROTEIN TUAE"/>
    <property type="match status" value="1"/>
</dbReference>
<evidence type="ECO:0000313" key="8">
    <source>
        <dbReference type="EMBL" id="TQM34524.1"/>
    </source>
</evidence>
<dbReference type="InterPro" id="IPR051533">
    <property type="entry name" value="WaaL-like"/>
</dbReference>
<dbReference type="OrthoDB" id="1118146at2"/>
<dbReference type="GO" id="GO:0016020">
    <property type="term" value="C:membrane"/>
    <property type="evidence" value="ECO:0007669"/>
    <property type="project" value="UniProtKB-SubCell"/>
</dbReference>
<dbReference type="InterPro" id="IPR007016">
    <property type="entry name" value="O-antigen_ligase-rel_domated"/>
</dbReference>
<feature type="region of interest" description="Disordered" evidence="5">
    <location>
        <begin position="459"/>
        <end position="489"/>
    </location>
</feature>
<dbReference type="GO" id="GO:0016874">
    <property type="term" value="F:ligase activity"/>
    <property type="evidence" value="ECO:0007669"/>
    <property type="project" value="UniProtKB-KW"/>
</dbReference>
<gene>
    <name evidence="8" type="ORF">FB391_0812</name>
</gene>
<organism evidence="8 9">
    <name type="scientific">Microbacterium kyungheense</name>
    <dbReference type="NCBI Taxonomy" id="1263636"/>
    <lineage>
        <taxon>Bacteria</taxon>
        <taxon>Bacillati</taxon>
        <taxon>Actinomycetota</taxon>
        <taxon>Actinomycetes</taxon>
        <taxon>Micrococcales</taxon>
        <taxon>Microbacteriaceae</taxon>
        <taxon>Microbacterium</taxon>
    </lineage>
</organism>
<feature type="transmembrane region" description="Helical" evidence="6">
    <location>
        <begin position="136"/>
        <end position="155"/>
    </location>
</feature>
<comment type="subcellular location">
    <subcellularLocation>
        <location evidence="1">Membrane</location>
        <topology evidence="1">Multi-pass membrane protein</topology>
    </subcellularLocation>
</comment>
<dbReference type="EMBL" id="VFPE01000001">
    <property type="protein sequence ID" value="TQM34524.1"/>
    <property type="molecule type" value="Genomic_DNA"/>
</dbReference>
<evidence type="ECO:0000256" key="6">
    <source>
        <dbReference type="SAM" id="Phobius"/>
    </source>
</evidence>
<dbReference type="PANTHER" id="PTHR37422:SF13">
    <property type="entry name" value="LIPOPOLYSACCHARIDE BIOSYNTHESIS PROTEIN PA4999-RELATED"/>
    <property type="match status" value="1"/>
</dbReference>
<accession>A0A543FLI5</accession>
<keyword evidence="3 6" id="KW-1133">Transmembrane helix</keyword>
<proteinExistence type="predicted"/>
<protein>
    <submittedName>
        <fullName evidence="8">O-antigen ligase</fullName>
    </submittedName>
</protein>